<dbReference type="InterPro" id="IPR010441">
    <property type="entry name" value="CH_2"/>
</dbReference>
<evidence type="ECO:0000256" key="5">
    <source>
        <dbReference type="SAM" id="MobiDB-lite"/>
    </source>
</evidence>
<dbReference type="InParanoid" id="A0A6P7X4L3"/>
<dbReference type="Pfam" id="PF06294">
    <property type="entry name" value="CH_2"/>
    <property type="match status" value="1"/>
</dbReference>
<keyword evidence="2" id="KW-0539">Nucleus</keyword>
<dbReference type="CTD" id="132851"/>
<dbReference type="RefSeq" id="XP_030047388.1">
    <property type="nucleotide sequence ID" value="XM_030191528.1"/>
</dbReference>
<sequence>MAADKHRVLSYPQTPKKTGLPRDLLKWLQSLDLTFYPLNCRRDFTNGYIIAEIFFWYFPDDIKMHSFKTGTSLATKLSNWSLLERFFSKRKVNLSKELIHGTVHCKPGAAEALIQCIYVILTSRGIKRIQDEKIDFTDSSYQKKLPMVARPTATKAVKNNVRITEIIEQPDIVFNQQKVQAIIDRHLQHRHEERLENPKRFDLKPTLGELAVRLLPSPSTMEKLSNLLKQKRSKMSLSGSSISEAISKEAIHFKEIQVKQAPRSDMAADLVPSGSVTGVTDH</sequence>
<evidence type="ECO:0000256" key="3">
    <source>
        <dbReference type="ARBA" id="ARBA00058372"/>
    </source>
</evidence>
<comment type="function">
    <text evidence="3">May play a role in apoptosis regulation.</text>
</comment>
<dbReference type="Proteomes" id="UP000515156">
    <property type="component" value="Chromosome 2"/>
</dbReference>
<proteinExistence type="predicted"/>
<evidence type="ECO:0000256" key="2">
    <source>
        <dbReference type="ARBA" id="ARBA00023242"/>
    </source>
</evidence>
<protein>
    <recommendedName>
        <fullName evidence="4">Spermatogenesis-associated protein 4</fullName>
    </recommendedName>
</protein>
<feature type="region of interest" description="Disordered" evidence="5">
    <location>
        <begin position="262"/>
        <end position="282"/>
    </location>
</feature>
<dbReference type="OrthoDB" id="62528at2759"/>
<dbReference type="InterPro" id="IPR036872">
    <property type="entry name" value="CH_dom_sf"/>
</dbReference>
<dbReference type="KEGG" id="muo:115461594"/>
<dbReference type="SUPFAM" id="SSF47576">
    <property type="entry name" value="Calponin-homology domain, CH-domain"/>
    <property type="match status" value="1"/>
</dbReference>
<comment type="subcellular location">
    <subcellularLocation>
        <location evidence="1">Nucleus</location>
    </subcellularLocation>
</comment>
<dbReference type="GO" id="GO:0008017">
    <property type="term" value="F:microtubule binding"/>
    <property type="evidence" value="ECO:0007669"/>
    <property type="project" value="TreeGrafter"/>
</dbReference>
<evidence type="ECO:0000259" key="6">
    <source>
        <dbReference type="PROSITE" id="PS50021"/>
    </source>
</evidence>
<dbReference type="GO" id="GO:0005930">
    <property type="term" value="C:axoneme"/>
    <property type="evidence" value="ECO:0007669"/>
    <property type="project" value="TreeGrafter"/>
</dbReference>
<accession>A0A6P7X4L3</accession>
<organism evidence="7 8">
    <name type="scientific">Microcaecilia unicolor</name>
    <dbReference type="NCBI Taxonomy" id="1415580"/>
    <lineage>
        <taxon>Eukaryota</taxon>
        <taxon>Metazoa</taxon>
        <taxon>Chordata</taxon>
        <taxon>Craniata</taxon>
        <taxon>Vertebrata</taxon>
        <taxon>Euteleostomi</taxon>
        <taxon>Amphibia</taxon>
        <taxon>Gymnophiona</taxon>
        <taxon>Siphonopidae</taxon>
        <taxon>Microcaecilia</taxon>
    </lineage>
</organism>
<keyword evidence="7" id="KW-1185">Reference proteome</keyword>
<gene>
    <name evidence="8" type="primary">SPATA4</name>
</gene>
<dbReference type="PROSITE" id="PS50021">
    <property type="entry name" value="CH"/>
    <property type="match status" value="1"/>
</dbReference>
<dbReference type="GeneID" id="115461594"/>
<name>A0A6P7X4L3_9AMPH</name>
<dbReference type="Gene3D" id="1.10.418.10">
    <property type="entry name" value="Calponin-like domain"/>
    <property type="match status" value="1"/>
</dbReference>
<feature type="domain" description="Calponin-homology (CH)" evidence="6">
    <location>
        <begin position="18"/>
        <end position="122"/>
    </location>
</feature>
<dbReference type="GO" id="GO:0051493">
    <property type="term" value="P:regulation of cytoskeleton organization"/>
    <property type="evidence" value="ECO:0007669"/>
    <property type="project" value="TreeGrafter"/>
</dbReference>
<dbReference type="FunFam" id="1.10.418.10:FF:000061">
    <property type="entry name" value="Spermatogenesis associated 4"/>
    <property type="match status" value="1"/>
</dbReference>
<dbReference type="GO" id="GO:0005634">
    <property type="term" value="C:nucleus"/>
    <property type="evidence" value="ECO:0007669"/>
    <property type="project" value="UniProtKB-SubCell"/>
</dbReference>
<evidence type="ECO:0000313" key="8">
    <source>
        <dbReference type="RefSeq" id="XP_030047388.1"/>
    </source>
</evidence>
<evidence type="ECO:0000313" key="7">
    <source>
        <dbReference type="Proteomes" id="UP000515156"/>
    </source>
</evidence>
<reference evidence="8" key="1">
    <citation type="submission" date="2025-08" db="UniProtKB">
        <authorList>
            <consortium name="RefSeq"/>
        </authorList>
    </citation>
    <scope>IDENTIFICATION</scope>
</reference>
<evidence type="ECO:0000256" key="4">
    <source>
        <dbReference type="ARBA" id="ARBA00071322"/>
    </source>
</evidence>
<dbReference type="InterPro" id="IPR052111">
    <property type="entry name" value="Spermatogenesis_Ciliary_MAP"/>
</dbReference>
<evidence type="ECO:0000256" key="1">
    <source>
        <dbReference type="ARBA" id="ARBA00004123"/>
    </source>
</evidence>
<dbReference type="FunCoup" id="A0A6P7X4L3">
    <property type="interactions" value="10"/>
</dbReference>
<dbReference type="PANTHER" id="PTHR12509">
    <property type="entry name" value="SPERMATOGENESIS-ASSOCIATED 4-RELATED"/>
    <property type="match status" value="1"/>
</dbReference>
<dbReference type="InterPro" id="IPR001715">
    <property type="entry name" value="CH_dom"/>
</dbReference>
<dbReference type="AlphaFoldDB" id="A0A6P7X4L3"/>
<dbReference type="PANTHER" id="PTHR12509:SF8">
    <property type="entry name" value="SPERMATOGENESIS-ASSOCIATED PROTEIN 4"/>
    <property type="match status" value="1"/>
</dbReference>